<name>A0A8H6N9Y8_9PEZI</name>
<protein>
    <submittedName>
        <fullName evidence="4">Ankyrin and het domain protein</fullName>
    </submittedName>
</protein>
<dbReference type="PANTHER" id="PTHR24148:SF73">
    <property type="entry name" value="HET DOMAIN PROTEIN (AFU_ORTHOLOGUE AFUA_8G01020)"/>
    <property type="match status" value="1"/>
</dbReference>
<feature type="region of interest" description="Disordered" evidence="1">
    <location>
        <begin position="477"/>
        <end position="522"/>
    </location>
</feature>
<keyword evidence="5" id="KW-1185">Reference proteome</keyword>
<feature type="transmembrane region" description="Helical" evidence="2">
    <location>
        <begin position="631"/>
        <end position="656"/>
    </location>
</feature>
<reference evidence="4" key="1">
    <citation type="journal article" date="2020" name="Phytopathology">
        <title>Genome Sequence Resources of Colletotrichum truncatum, C. plurivorum, C. musicola, and C. sojae: Four Species Pathogenic to Soybean (Glycine max).</title>
        <authorList>
            <person name="Rogerio F."/>
            <person name="Boufleur T.R."/>
            <person name="Ciampi-Guillardi M."/>
            <person name="Sukno S.A."/>
            <person name="Thon M.R."/>
            <person name="Massola Junior N.S."/>
            <person name="Baroncelli R."/>
        </authorList>
    </citation>
    <scope>NUCLEOTIDE SEQUENCE</scope>
    <source>
        <strain evidence="4">LFN0074</strain>
    </source>
</reference>
<dbReference type="EMBL" id="WIGM01000443">
    <property type="protein sequence ID" value="KAF6825078.1"/>
    <property type="molecule type" value="Genomic_DNA"/>
</dbReference>
<dbReference type="Proteomes" id="UP000639643">
    <property type="component" value="Unassembled WGS sequence"/>
</dbReference>
<keyword evidence="2" id="KW-0812">Transmembrane</keyword>
<evidence type="ECO:0000313" key="4">
    <source>
        <dbReference type="EMBL" id="KAF6825078.1"/>
    </source>
</evidence>
<evidence type="ECO:0000313" key="5">
    <source>
        <dbReference type="Proteomes" id="UP000639643"/>
    </source>
</evidence>
<organism evidence="4 5">
    <name type="scientific">Colletotrichum musicola</name>
    <dbReference type="NCBI Taxonomy" id="2175873"/>
    <lineage>
        <taxon>Eukaryota</taxon>
        <taxon>Fungi</taxon>
        <taxon>Dikarya</taxon>
        <taxon>Ascomycota</taxon>
        <taxon>Pezizomycotina</taxon>
        <taxon>Sordariomycetes</taxon>
        <taxon>Hypocreomycetidae</taxon>
        <taxon>Glomerellales</taxon>
        <taxon>Glomerellaceae</taxon>
        <taxon>Colletotrichum</taxon>
        <taxon>Colletotrichum orchidearum species complex</taxon>
    </lineage>
</organism>
<proteinExistence type="predicted"/>
<comment type="caution">
    <text evidence="4">The sequence shown here is derived from an EMBL/GenBank/DDBJ whole genome shotgun (WGS) entry which is preliminary data.</text>
</comment>
<keyword evidence="2" id="KW-1133">Transmembrane helix</keyword>
<feature type="domain" description="Heterokaryon incompatibility" evidence="3">
    <location>
        <begin position="58"/>
        <end position="223"/>
    </location>
</feature>
<dbReference type="InterPro" id="IPR010730">
    <property type="entry name" value="HET"/>
</dbReference>
<gene>
    <name evidence="4" type="ORF">CMUS01_09976</name>
</gene>
<sequence>MRPYQYRNLRPGEIRLLRLHPAPDPDRDLSGSLVHHELTNPTVRHGPEGQFLEYSLPYEAVSYHWGSNTKTPFNLVVRDDAADDSTTASVIPLTAALHTLLRQIAYPDKGRVVWVDAICINQVLSTTNLEKGEQIRLMPDIYRTASRTIVYLGTASHDSDLAISFLEHLSEYSELLDEQEPGASFDAAVAAGFIMPAPDGPELEAVRSFWRRPWFRRVWIIQEFVYASDLLVLCGPREVDWRRLWLAAKPYVSNPRLSHAGFPKLSALPLMLLSPRYTRRRGDLWRGPHEGARALQAVADMRLRCLGYMSSAYMIFALGERSARDRWRPGLPVRRDFDALVEYEDFARPRTMELRARGTVFPSGKGGLLALLDASRGFMATQPVDRIYALLGLAADVDGEEFAPRYEEGQTLAAVSTRVAAGLIRQGRGAQVLPLARMGEQRGDGTPSWVPNWTSVVNSEDRRLVFGRPVRGRIEKDIRAEQAADAERRAEKRRGREPESGAQEHGDAETKEEAGEDQTEEKQDIEVLRFYKACGDTKFYHRIDEARGILYVKASLVDEVAGLLKGKMMMGTYVHDSLIRPAYPSGIYPTGETIEEALWRTQMANLTVDHKVPGPEYAAMYNIVLTRDRHVFNLLACAVLAACAAASPLVLALVRLLPPWTQILALAAAYCFRPRLLPSVGIAGSLGVLIAVLRYLRWLYALPLLLVAGYRALTNVYYNEVIAAVTCLGGCSAAAPGLVEPEAALYMGCLARVANKYSLGLTRAGRLLCLFPPEAEPGDVVFLVYGCDAPFVLRRGERPGMWRVVGECYVHGVMNGEAAGRLPVTEEIGLY</sequence>
<feature type="transmembrane region" description="Helical" evidence="2">
    <location>
        <begin position="676"/>
        <end position="696"/>
    </location>
</feature>
<dbReference type="InterPro" id="IPR052895">
    <property type="entry name" value="HetReg/Transcr_Mod"/>
</dbReference>
<accession>A0A8H6N9Y8</accession>
<dbReference type="PANTHER" id="PTHR24148">
    <property type="entry name" value="ANKYRIN REPEAT DOMAIN-CONTAINING PROTEIN 39 HOMOLOG-RELATED"/>
    <property type="match status" value="1"/>
</dbReference>
<evidence type="ECO:0000259" key="3">
    <source>
        <dbReference type="Pfam" id="PF06985"/>
    </source>
</evidence>
<evidence type="ECO:0000256" key="2">
    <source>
        <dbReference type="SAM" id="Phobius"/>
    </source>
</evidence>
<feature type="compositionally biased region" description="Basic and acidic residues" evidence="1">
    <location>
        <begin position="477"/>
        <end position="513"/>
    </location>
</feature>
<evidence type="ECO:0000256" key="1">
    <source>
        <dbReference type="SAM" id="MobiDB-lite"/>
    </source>
</evidence>
<dbReference type="AlphaFoldDB" id="A0A8H6N9Y8"/>
<dbReference type="OrthoDB" id="3553147at2759"/>
<dbReference type="Pfam" id="PF26639">
    <property type="entry name" value="Het-6_barrel"/>
    <property type="match status" value="1"/>
</dbReference>
<keyword evidence="2" id="KW-0472">Membrane</keyword>
<dbReference type="Pfam" id="PF06985">
    <property type="entry name" value="HET"/>
    <property type="match status" value="1"/>
</dbReference>